<name>A0A0S3R3L3_PHAAN</name>
<evidence type="ECO:0000313" key="5">
    <source>
        <dbReference type="Proteomes" id="UP000291084"/>
    </source>
</evidence>
<dbReference type="PANTHER" id="PTHR23024:SF467">
    <property type="entry name" value="CARBOXYLESTERASE 12-RELATED"/>
    <property type="match status" value="1"/>
</dbReference>
<evidence type="ECO:0000256" key="2">
    <source>
        <dbReference type="PROSITE-ProRule" id="PRU10038"/>
    </source>
</evidence>
<dbReference type="Gene3D" id="3.40.50.1820">
    <property type="entry name" value="alpha/beta hydrolase"/>
    <property type="match status" value="1"/>
</dbReference>
<dbReference type="PROSITE" id="PS01174">
    <property type="entry name" value="LIPASE_GDXG_SER"/>
    <property type="match status" value="1"/>
</dbReference>
<evidence type="ECO:0000259" key="3">
    <source>
        <dbReference type="Pfam" id="PF07859"/>
    </source>
</evidence>
<dbReference type="AlphaFoldDB" id="A0A0S3R3L3"/>
<accession>A0A0S3R3L3</accession>
<evidence type="ECO:0000313" key="4">
    <source>
        <dbReference type="EMBL" id="BAT75073.1"/>
    </source>
</evidence>
<dbReference type="InterPro" id="IPR029058">
    <property type="entry name" value="AB_hydrolase_fold"/>
</dbReference>
<comment type="similarity">
    <text evidence="1">Belongs to the 'GDXG' lipolytic enzyme family.</text>
</comment>
<dbReference type="Proteomes" id="UP000291084">
    <property type="component" value="Chromosome 1"/>
</dbReference>
<feature type="active site" evidence="2">
    <location>
        <position position="196"/>
    </location>
</feature>
<dbReference type="OrthoDB" id="408631at2759"/>
<proteinExistence type="inferred from homology"/>
<gene>
    <name evidence="4" type="primary">Vigan.01G287500</name>
    <name evidence="4" type="ORF">VIGAN_01287500</name>
</gene>
<sequence length="349" mass="38659">MWTLFGTHIQSAVILYLPFFSSPTQFLQYRLLSAMDSSSEVALDLTPFLKIYKDGRAERISGCDVVPPGIDSATNVLSNDFVISKDDDVSARIFTPKLSDQSQKLPLLVYFHGGGFCIETPYSPPYHKFLNSLVSKAHIVAVSVHYRRAPEHPVPIAHQDSWSSLQWVASHCNGNGPVECLNRYADFGNVFFAGDSAGANIAHHMALRVGIHGLPGINLQGIVLVHPYFWGVERIGSEVQKLDQVPMVDNLWSFTCPASTGSDDPLLNPAKDPNLGKLASKRELICVAETDLLKDRGWYYKELLEKIEWQGVAEVMEAKGEGHVFHLFDPDCDSAVSLLQRIASFINNS</sequence>
<organism evidence="4 5">
    <name type="scientific">Vigna angularis var. angularis</name>
    <dbReference type="NCBI Taxonomy" id="157739"/>
    <lineage>
        <taxon>Eukaryota</taxon>
        <taxon>Viridiplantae</taxon>
        <taxon>Streptophyta</taxon>
        <taxon>Embryophyta</taxon>
        <taxon>Tracheophyta</taxon>
        <taxon>Spermatophyta</taxon>
        <taxon>Magnoliopsida</taxon>
        <taxon>eudicotyledons</taxon>
        <taxon>Gunneridae</taxon>
        <taxon>Pentapetalae</taxon>
        <taxon>rosids</taxon>
        <taxon>fabids</taxon>
        <taxon>Fabales</taxon>
        <taxon>Fabaceae</taxon>
        <taxon>Papilionoideae</taxon>
        <taxon>50 kb inversion clade</taxon>
        <taxon>NPAAA clade</taxon>
        <taxon>indigoferoid/millettioid clade</taxon>
        <taxon>Phaseoleae</taxon>
        <taxon>Vigna</taxon>
    </lineage>
</organism>
<dbReference type="PANTHER" id="PTHR23024">
    <property type="entry name" value="ARYLACETAMIDE DEACETYLASE"/>
    <property type="match status" value="1"/>
</dbReference>
<evidence type="ECO:0000256" key="1">
    <source>
        <dbReference type="ARBA" id="ARBA00010515"/>
    </source>
</evidence>
<dbReference type="Pfam" id="PF07859">
    <property type="entry name" value="Abhydrolase_3"/>
    <property type="match status" value="1"/>
</dbReference>
<dbReference type="InterPro" id="IPR033140">
    <property type="entry name" value="Lipase_GDXG_put_SER_AS"/>
</dbReference>
<dbReference type="EMBL" id="AP015034">
    <property type="protein sequence ID" value="BAT75073.1"/>
    <property type="molecule type" value="Genomic_DNA"/>
</dbReference>
<protein>
    <recommendedName>
        <fullName evidence="3">Alpha/beta hydrolase fold-3 domain-containing protein</fullName>
    </recommendedName>
</protein>
<dbReference type="InterPro" id="IPR013094">
    <property type="entry name" value="AB_hydrolase_3"/>
</dbReference>
<keyword evidence="5" id="KW-1185">Reference proteome</keyword>
<dbReference type="GO" id="GO:0016787">
    <property type="term" value="F:hydrolase activity"/>
    <property type="evidence" value="ECO:0007669"/>
    <property type="project" value="InterPro"/>
</dbReference>
<dbReference type="SUPFAM" id="SSF53474">
    <property type="entry name" value="alpha/beta-Hydrolases"/>
    <property type="match status" value="1"/>
</dbReference>
<reference evidence="4 5" key="1">
    <citation type="journal article" date="2015" name="Sci. Rep.">
        <title>The power of single molecule real-time sequencing technology in the de novo assembly of a eukaryotic genome.</title>
        <authorList>
            <person name="Sakai H."/>
            <person name="Naito K."/>
            <person name="Ogiso-Tanaka E."/>
            <person name="Takahashi Y."/>
            <person name="Iseki K."/>
            <person name="Muto C."/>
            <person name="Satou K."/>
            <person name="Teruya K."/>
            <person name="Shiroma A."/>
            <person name="Shimoji M."/>
            <person name="Hirano T."/>
            <person name="Itoh T."/>
            <person name="Kaga A."/>
            <person name="Tomooka N."/>
        </authorList>
    </citation>
    <scope>NUCLEOTIDE SEQUENCE [LARGE SCALE GENOMIC DNA]</scope>
    <source>
        <strain evidence="5">cv. Shumari</strain>
    </source>
</reference>
<dbReference type="InterPro" id="IPR050466">
    <property type="entry name" value="Carboxylest/Gibb_receptor"/>
</dbReference>
<feature type="domain" description="Alpha/beta hydrolase fold-3" evidence="3">
    <location>
        <begin position="108"/>
        <end position="326"/>
    </location>
</feature>